<dbReference type="EMBL" id="JBFWIC010000008">
    <property type="protein sequence ID" value="MEZ0474553.1"/>
    <property type="molecule type" value="Genomic_DNA"/>
</dbReference>
<evidence type="ECO:0000313" key="3">
    <source>
        <dbReference type="Proteomes" id="UP001566331"/>
    </source>
</evidence>
<dbReference type="RefSeq" id="WP_370563874.1">
    <property type="nucleotide sequence ID" value="NZ_JBFWIB010000005.1"/>
</dbReference>
<dbReference type="Proteomes" id="UP001566331">
    <property type="component" value="Unassembled WGS sequence"/>
</dbReference>
<name>A0ABV4HP96_9GAMM</name>
<evidence type="ECO:0008006" key="4">
    <source>
        <dbReference type="Google" id="ProtNLM"/>
    </source>
</evidence>
<organism evidence="2 3">
    <name type="scientific">Luteimonas salinilitoris</name>
    <dbReference type="NCBI Taxonomy" id="3237697"/>
    <lineage>
        <taxon>Bacteria</taxon>
        <taxon>Pseudomonadati</taxon>
        <taxon>Pseudomonadota</taxon>
        <taxon>Gammaproteobacteria</taxon>
        <taxon>Lysobacterales</taxon>
        <taxon>Lysobacteraceae</taxon>
        <taxon>Luteimonas</taxon>
    </lineage>
</organism>
<gene>
    <name evidence="2" type="ORF">AB6713_07960</name>
</gene>
<feature type="region of interest" description="Disordered" evidence="1">
    <location>
        <begin position="73"/>
        <end position="93"/>
    </location>
</feature>
<accession>A0ABV4HP96</accession>
<keyword evidence="3" id="KW-1185">Reference proteome</keyword>
<reference evidence="2 3" key="1">
    <citation type="submission" date="2024-07" db="EMBL/GenBank/DDBJ databases">
        <title>Luteimonas salilacus sp. nov., isolated from the shore soil of Salt Lake in Tibet of China.</title>
        <authorList>
            <person name="Zhang X."/>
            <person name="Li A."/>
        </authorList>
    </citation>
    <scope>NUCLEOTIDE SEQUENCE [LARGE SCALE GENOMIC DNA]</scope>
    <source>
        <strain evidence="2 3">B3-2-R+30</strain>
    </source>
</reference>
<evidence type="ECO:0000256" key="1">
    <source>
        <dbReference type="SAM" id="MobiDB-lite"/>
    </source>
</evidence>
<sequence>MKRYADLHGDSGVVAYALPPRAIAVEFRSGAVYVYTADSAGPGRLARMRKLAAAGRGLSTYISRHAHDRYAEVHDDRAQWESAPASRHPAPKA</sequence>
<proteinExistence type="predicted"/>
<protein>
    <recommendedName>
        <fullName evidence="4">KTSC domain-containing protein</fullName>
    </recommendedName>
</protein>
<comment type="caution">
    <text evidence="2">The sequence shown here is derived from an EMBL/GenBank/DDBJ whole genome shotgun (WGS) entry which is preliminary data.</text>
</comment>
<evidence type="ECO:0000313" key="2">
    <source>
        <dbReference type="EMBL" id="MEZ0474553.1"/>
    </source>
</evidence>